<keyword evidence="2" id="KW-1185">Reference proteome</keyword>
<sequence length="189" mass="20938">MLSLWILLLGLTASTGQPDVSVTPAAAGLYAGFAGLGSQQTALWTQPSRTQALDSYSRKPEKLRLESFQTLNGVSLDWSREQLLQAKGSPDKIVKDEITGYTEYRYPDVTAGLYEDAVYYVHVDAIRQGIRVNGQFISLKNNGMNPYFGEPDYRAEDGDVYIRQPNAVKIYRGETGLPAAVDLFNEFTS</sequence>
<gene>
    <name evidence="1" type="ORF">AWM70_15570</name>
</gene>
<dbReference type="KEGG" id="pyg:AWM70_15570"/>
<organism evidence="1 2">
    <name type="scientific">Paenibacillus yonginensis</name>
    <dbReference type="NCBI Taxonomy" id="1462996"/>
    <lineage>
        <taxon>Bacteria</taxon>
        <taxon>Bacillati</taxon>
        <taxon>Bacillota</taxon>
        <taxon>Bacilli</taxon>
        <taxon>Bacillales</taxon>
        <taxon>Paenibacillaceae</taxon>
        <taxon>Paenibacillus</taxon>
    </lineage>
</organism>
<dbReference type="EMBL" id="CP014167">
    <property type="protein sequence ID" value="ANS75829.1"/>
    <property type="molecule type" value="Genomic_DNA"/>
</dbReference>
<dbReference type="AlphaFoldDB" id="A0A1B1N349"/>
<dbReference type="OrthoDB" id="2654428at2"/>
<accession>A0A1B1N349</accession>
<evidence type="ECO:0000313" key="1">
    <source>
        <dbReference type="EMBL" id="ANS75829.1"/>
    </source>
</evidence>
<protein>
    <submittedName>
        <fullName evidence="1">Uncharacterized protein</fullName>
    </submittedName>
</protein>
<reference evidence="1 2" key="1">
    <citation type="submission" date="2016-01" db="EMBL/GenBank/DDBJ databases">
        <title>Complete Genome Sequence of Paenibacillus yonginensis DCY84, a novel Plant Growth-Promoting Bacteria with Elicitation of Induced Systemic Resistance.</title>
        <authorList>
            <person name="Kim Y.J."/>
            <person name="Yang D.C."/>
            <person name="Sukweenadhi J."/>
        </authorList>
    </citation>
    <scope>NUCLEOTIDE SEQUENCE [LARGE SCALE GENOMIC DNA]</scope>
    <source>
        <strain evidence="1 2">DCY84</strain>
    </source>
</reference>
<dbReference type="Proteomes" id="UP000092573">
    <property type="component" value="Chromosome"/>
</dbReference>
<name>A0A1B1N349_9BACL</name>
<evidence type="ECO:0000313" key="2">
    <source>
        <dbReference type="Proteomes" id="UP000092573"/>
    </source>
</evidence>
<dbReference type="STRING" id="1462996.AWM70_15570"/>
<proteinExistence type="predicted"/>